<dbReference type="InterPro" id="IPR013693">
    <property type="entry name" value="SpoIID/LytB_N"/>
</dbReference>
<keyword evidence="3" id="KW-0378">Hydrolase</keyword>
<proteinExistence type="predicted"/>
<feature type="domain" description="Peptidoglycan binding-like" evidence="1">
    <location>
        <begin position="207"/>
        <end position="262"/>
    </location>
</feature>
<comment type="caution">
    <text evidence="3">The sequence shown here is derived from an EMBL/GenBank/DDBJ whole genome shotgun (WGS) entry which is preliminary data.</text>
</comment>
<feature type="domain" description="Peptidoglycan binding-like" evidence="1">
    <location>
        <begin position="306"/>
        <end position="360"/>
    </location>
</feature>
<sequence>MSIPETDIHIPGAAIPHTIVSFPANITVHLGPPDEEALNVTVPYLDYIKNVASSELYPTWPEEALRANIHAITSIAMNRIFTEWYRGRGYDFDITNSTQFDQAYVHERGIFDSVANIADDIFDEYVVRQGHIEPLFTEFCDGRISQCNGMYQWGSVDLANQGYTAIDILRYYYGNDVNIAPYSIAEEIVGTYPGTPLALGESGIPVFRMQHSLNRISRNYPAIPVVPINGYYGEETEAAVRVFQQVFNLPVTGVVDSDTWYRIRRIYVAVTRLAELTTEGILINELIHLYSNVLLEGDTRPVITVLQYFLNLMSQQNTNIPPVPVTGFYGPDTTVSVTALQNAMNLPPSGIVTQETWNVLYRNVFPILANTPIASIYLPGISFMGIPYSISMGTEHPGIILLQTMLAYIALFIPEIPSIQRDGVFGPATEEAVSVFQSLYGLESTGIVNADTWNKLAEVYVNLRYNPPAVQQ</sequence>
<accession>A0A562J0V6</accession>
<dbReference type="InterPro" id="IPR036365">
    <property type="entry name" value="PGBD-like_sf"/>
</dbReference>
<dbReference type="SUPFAM" id="SSF47090">
    <property type="entry name" value="PGBD-like"/>
    <property type="match status" value="3"/>
</dbReference>
<evidence type="ECO:0000259" key="2">
    <source>
        <dbReference type="Pfam" id="PF08486"/>
    </source>
</evidence>
<dbReference type="OrthoDB" id="9811296at2"/>
<gene>
    <name evidence="3" type="ORF">LY60_03537</name>
</gene>
<feature type="domain" description="Sporulation stage II protein D amidase enhancer LytB N-terminal" evidence="2">
    <location>
        <begin position="41"/>
        <end position="106"/>
    </location>
</feature>
<dbReference type="InterPro" id="IPR002477">
    <property type="entry name" value="Peptidoglycan-bd-like"/>
</dbReference>
<dbReference type="Gene3D" id="1.10.101.10">
    <property type="entry name" value="PGBD-like superfamily/PGBD"/>
    <property type="match status" value="3"/>
</dbReference>
<name>A0A562J0V6_9FIRM</name>
<dbReference type="Proteomes" id="UP000315343">
    <property type="component" value="Unassembled WGS sequence"/>
</dbReference>
<feature type="domain" description="Peptidoglycan binding-like" evidence="1">
    <location>
        <begin position="396"/>
        <end position="456"/>
    </location>
</feature>
<dbReference type="EMBL" id="VLKH01000015">
    <property type="protein sequence ID" value="TWH76909.1"/>
    <property type="molecule type" value="Genomic_DNA"/>
</dbReference>
<reference evidence="3 4" key="1">
    <citation type="submission" date="2019-07" db="EMBL/GenBank/DDBJ databases">
        <title>Genomic Encyclopedia of Type Strains, Phase I: the one thousand microbial genomes (KMG-I) project.</title>
        <authorList>
            <person name="Kyrpides N."/>
        </authorList>
    </citation>
    <scope>NUCLEOTIDE SEQUENCE [LARGE SCALE GENOMIC DNA]</scope>
    <source>
        <strain evidence="3 4">DSM 13558</strain>
    </source>
</reference>
<dbReference type="RefSeq" id="WP_145086823.1">
    <property type="nucleotide sequence ID" value="NZ_VLKH01000015.1"/>
</dbReference>
<dbReference type="InterPro" id="IPR036366">
    <property type="entry name" value="PGBDSf"/>
</dbReference>
<evidence type="ECO:0000313" key="3">
    <source>
        <dbReference type="EMBL" id="TWH76909.1"/>
    </source>
</evidence>
<dbReference type="Pfam" id="PF01471">
    <property type="entry name" value="PG_binding_1"/>
    <property type="match status" value="3"/>
</dbReference>
<evidence type="ECO:0000313" key="4">
    <source>
        <dbReference type="Proteomes" id="UP000315343"/>
    </source>
</evidence>
<protein>
    <submittedName>
        <fullName evidence="3">Peptidoglycan hydrolase-like protein with peptidoglycan-binding domain</fullName>
    </submittedName>
</protein>
<dbReference type="GO" id="GO:0016787">
    <property type="term" value="F:hydrolase activity"/>
    <property type="evidence" value="ECO:0007669"/>
    <property type="project" value="UniProtKB-KW"/>
</dbReference>
<keyword evidence="4" id="KW-1185">Reference proteome</keyword>
<organism evidence="3 4">
    <name type="scientific">Sedimentibacter saalensis</name>
    <dbReference type="NCBI Taxonomy" id="130788"/>
    <lineage>
        <taxon>Bacteria</taxon>
        <taxon>Bacillati</taxon>
        <taxon>Bacillota</taxon>
        <taxon>Tissierellia</taxon>
        <taxon>Sedimentibacter</taxon>
    </lineage>
</organism>
<dbReference type="Pfam" id="PF08486">
    <property type="entry name" value="SpoIID"/>
    <property type="match status" value="1"/>
</dbReference>
<dbReference type="AlphaFoldDB" id="A0A562J0V6"/>
<evidence type="ECO:0000259" key="1">
    <source>
        <dbReference type="Pfam" id="PF01471"/>
    </source>
</evidence>